<protein>
    <submittedName>
        <fullName evidence="1">Uncharacterized protein</fullName>
    </submittedName>
</protein>
<evidence type="ECO:0000313" key="1">
    <source>
        <dbReference type="EMBL" id="QAY62778.1"/>
    </source>
</evidence>
<sequence length="291" mass="31674">MELADDVGRGAWLAGRAGGWGRVGGVAGTGFEAYARLLHPVDAWRDDPVLLTAWGTPVVAEEARWPWAEVAARREKVMHPLVQWRRLTDDETALDLPGGWHVEQSREGWFAPDLLAALTVHLGAATTTPEGLTAGVWNGFGKLTGSSFVFVFADGTDPQEAERTRAELAAQRERSVSPAVRAACTRGPFLHWPGRDFLLLDTSLDELSDPGWVHRAGLGWDADTKGVMPQLLWPADHAWVVASEIDWDSTIVAGPRTLIDAVLGDPLFEAYGVSEDADLTWDGDTVNPRIP</sequence>
<dbReference type="Proteomes" id="UP000291758">
    <property type="component" value="Chromosome"/>
</dbReference>
<dbReference type="EMBL" id="CP035495">
    <property type="protein sequence ID" value="QAY62778.1"/>
    <property type="molecule type" value="Genomic_DNA"/>
</dbReference>
<keyword evidence="2" id="KW-1185">Reference proteome</keyword>
<organism evidence="1 2">
    <name type="scientific">Xylanimonas allomyrinae</name>
    <dbReference type="NCBI Taxonomy" id="2509459"/>
    <lineage>
        <taxon>Bacteria</taxon>
        <taxon>Bacillati</taxon>
        <taxon>Actinomycetota</taxon>
        <taxon>Actinomycetes</taxon>
        <taxon>Micrococcales</taxon>
        <taxon>Promicromonosporaceae</taxon>
        <taxon>Xylanimonas</taxon>
    </lineage>
</organism>
<evidence type="ECO:0000313" key="2">
    <source>
        <dbReference type="Proteomes" id="UP000291758"/>
    </source>
</evidence>
<accession>A0A4P6EXK6</accession>
<reference evidence="1 2" key="1">
    <citation type="submission" date="2019-01" db="EMBL/GenBank/DDBJ databases">
        <title>Genome sequencing of strain 2JSPR-7.</title>
        <authorList>
            <person name="Heo J."/>
            <person name="Kim S.-J."/>
            <person name="Kim J.-S."/>
            <person name="Hong S.-B."/>
            <person name="Kwon S.-W."/>
        </authorList>
    </citation>
    <scope>NUCLEOTIDE SEQUENCE [LARGE SCALE GENOMIC DNA]</scope>
    <source>
        <strain evidence="1 2">2JSPR-7</strain>
    </source>
</reference>
<dbReference type="KEGG" id="xyl:ET495_05350"/>
<proteinExistence type="predicted"/>
<gene>
    <name evidence="1" type="ORF">ET495_05350</name>
</gene>
<dbReference type="OrthoDB" id="2426596at2"/>
<dbReference type="RefSeq" id="WP_129203239.1">
    <property type="nucleotide sequence ID" value="NZ_CP035495.1"/>
</dbReference>
<name>A0A4P6EXK6_9MICO</name>
<dbReference type="AlphaFoldDB" id="A0A4P6EXK6"/>